<protein>
    <submittedName>
        <fullName evidence="2">Uncharacterized protein</fullName>
    </submittedName>
</protein>
<gene>
    <name evidence="2" type="ORF">SAMN05660909_05426</name>
</gene>
<keyword evidence="1" id="KW-1133">Transmembrane helix</keyword>
<keyword evidence="3" id="KW-1185">Reference proteome</keyword>
<name>A0A1H4GJP7_9BACT</name>
<sequence length="92" mass="9801">MFKYASANFYTGISGTVVVVGVKRLFVAMLVLAWLFGCVAKRNRQCAKSVGSIATKSMTVKNGGNTIDAVEGLALWVSHCISRACALAGWVQ</sequence>
<proteinExistence type="predicted"/>
<dbReference type="EMBL" id="FNRL01000043">
    <property type="protein sequence ID" value="SEB09853.1"/>
    <property type="molecule type" value="Genomic_DNA"/>
</dbReference>
<accession>A0A1H4GJP7</accession>
<dbReference type="AlphaFoldDB" id="A0A1H4GJP7"/>
<keyword evidence="1" id="KW-0472">Membrane</keyword>
<evidence type="ECO:0000313" key="2">
    <source>
        <dbReference type="EMBL" id="SEB09853.1"/>
    </source>
</evidence>
<keyword evidence="1" id="KW-0812">Transmembrane</keyword>
<reference evidence="3" key="1">
    <citation type="submission" date="2016-10" db="EMBL/GenBank/DDBJ databases">
        <authorList>
            <person name="Varghese N."/>
            <person name="Submissions S."/>
        </authorList>
    </citation>
    <scope>NUCLEOTIDE SEQUENCE [LARGE SCALE GENOMIC DNA]</scope>
    <source>
        <strain evidence="3">DSM 23920</strain>
    </source>
</reference>
<evidence type="ECO:0000256" key="1">
    <source>
        <dbReference type="SAM" id="Phobius"/>
    </source>
</evidence>
<organism evidence="2 3">
    <name type="scientific">Chitinophaga terrae</name>
    <name type="common">ex Kim and Jung 2007</name>
    <dbReference type="NCBI Taxonomy" id="408074"/>
    <lineage>
        <taxon>Bacteria</taxon>
        <taxon>Pseudomonadati</taxon>
        <taxon>Bacteroidota</taxon>
        <taxon>Chitinophagia</taxon>
        <taxon>Chitinophagales</taxon>
        <taxon>Chitinophagaceae</taxon>
        <taxon>Chitinophaga</taxon>
    </lineage>
</organism>
<evidence type="ECO:0000313" key="3">
    <source>
        <dbReference type="Proteomes" id="UP000199656"/>
    </source>
</evidence>
<dbReference type="Proteomes" id="UP000199656">
    <property type="component" value="Unassembled WGS sequence"/>
</dbReference>
<feature type="transmembrane region" description="Helical" evidence="1">
    <location>
        <begin position="12"/>
        <end position="36"/>
    </location>
</feature>
<dbReference type="RefSeq" id="WP_139170411.1">
    <property type="nucleotide sequence ID" value="NZ_BKAT01000066.1"/>
</dbReference>